<sequence length="242" mass="27507">MELDHVVHYVQDLDKARSQYQELGFVTQEGGRHSYGTQNIVTRVHRGYIEPITIVDWDLLRERRPMSMFNKLHEVITGGGGAISFGLCVSNIEQVAEHLQNEGIKFTLRESSIQRHDGTKKSWKYIILEEGPSKWNPFIIDYGVPWEERALRYGTKDHWTISRIVVETQAPEEHGRWVARIVGSSATPIEGGVRVPIRNGDVDVVRGSAERITRVLFKEYDTPVGHIQGLNYGVDSSGNKLK</sequence>
<comment type="caution">
    <text evidence="2">The sequence shown here is derived from an EMBL/GenBank/DDBJ whole genome shotgun (WGS) entry which is preliminary data.</text>
</comment>
<gene>
    <name evidence="2" type="ORF">ACFSB2_26715</name>
</gene>
<organism evidence="2 3">
    <name type="scientific">Alicyclobacillus fodiniaquatilis</name>
    <dbReference type="NCBI Taxonomy" id="1661150"/>
    <lineage>
        <taxon>Bacteria</taxon>
        <taxon>Bacillati</taxon>
        <taxon>Bacillota</taxon>
        <taxon>Bacilli</taxon>
        <taxon>Bacillales</taxon>
        <taxon>Alicyclobacillaceae</taxon>
        <taxon>Alicyclobacillus</taxon>
    </lineage>
</organism>
<evidence type="ECO:0000259" key="1">
    <source>
        <dbReference type="Pfam" id="PF13468"/>
    </source>
</evidence>
<dbReference type="SUPFAM" id="SSF54593">
    <property type="entry name" value="Glyoxalase/Bleomycin resistance protein/Dihydroxybiphenyl dioxygenase"/>
    <property type="match status" value="1"/>
</dbReference>
<name>A0ABW4JQU7_9BACL</name>
<dbReference type="InterPro" id="IPR029068">
    <property type="entry name" value="Glyas_Bleomycin-R_OHBP_Dase"/>
</dbReference>
<dbReference type="RefSeq" id="WP_377946298.1">
    <property type="nucleotide sequence ID" value="NZ_JBHUCX010000102.1"/>
</dbReference>
<dbReference type="Pfam" id="PF13468">
    <property type="entry name" value="Glyoxalase_3"/>
    <property type="match status" value="1"/>
</dbReference>
<protein>
    <submittedName>
        <fullName evidence="2">VOC family protein</fullName>
    </submittedName>
</protein>
<evidence type="ECO:0000313" key="2">
    <source>
        <dbReference type="EMBL" id="MFD1678261.1"/>
    </source>
</evidence>
<dbReference type="Gene3D" id="3.10.180.10">
    <property type="entry name" value="2,3-Dihydroxybiphenyl 1,2-Dioxygenase, domain 1"/>
    <property type="match status" value="1"/>
</dbReference>
<evidence type="ECO:0000313" key="3">
    <source>
        <dbReference type="Proteomes" id="UP001597079"/>
    </source>
</evidence>
<keyword evidence="3" id="KW-1185">Reference proteome</keyword>
<reference evidence="3" key="1">
    <citation type="journal article" date="2019" name="Int. J. Syst. Evol. Microbiol.">
        <title>The Global Catalogue of Microorganisms (GCM) 10K type strain sequencing project: providing services to taxonomists for standard genome sequencing and annotation.</title>
        <authorList>
            <consortium name="The Broad Institute Genomics Platform"/>
            <consortium name="The Broad Institute Genome Sequencing Center for Infectious Disease"/>
            <person name="Wu L."/>
            <person name="Ma J."/>
        </authorList>
    </citation>
    <scope>NUCLEOTIDE SEQUENCE [LARGE SCALE GENOMIC DNA]</scope>
    <source>
        <strain evidence="3">CGMCC 1.12286</strain>
    </source>
</reference>
<feature type="domain" description="Glyoxalase-like" evidence="1">
    <location>
        <begin position="3"/>
        <end position="181"/>
    </location>
</feature>
<dbReference type="EMBL" id="JBHUCX010000102">
    <property type="protein sequence ID" value="MFD1678261.1"/>
    <property type="molecule type" value="Genomic_DNA"/>
</dbReference>
<dbReference type="InterPro" id="IPR025870">
    <property type="entry name" value="Glyoxalase-like_dom"/>
</dbReference>
<accession>A0ABW4JQU7</accession>
<dbReference type="Proteomes" id="UP001597079">
    <property type="component" value="Unassembled WGS sequence"/>
</dbReference>
<proteinExistence type="predicted"/>